<dbReference type="EMBL" id="LT546645">
    <property type="protein sequence ID" value="SAI67532.1"/>
    <property type="molecule type" value="Genomic_DNA"/>
</dbReference>
<keyword evidence="4" id="KW-0281">Fimbrium</keyword>
<dbReference type="eggNOG" id="COG3539">
    <property type="taxonomic scope" value="Bacteria"/>
</dbReference>
<evidence type="ECO:0000256" key="3">
    <source>
        <dbReference type="ARBA" id="ARBA00022729"/>
    </source>
</evidence>
<dbReference type="STRING" id="123899.SAMEA3906487_00780"/>
<dbReference type="GO" id="GO:0043709">
    <property type="term" value="P:cell adhesion involved in single-species biofilm formation"/>
    <property type="evidence" value="ECO:0007669"/>
    <property type="project" value="TreeGrafter"/>
</dbReference>
<dbReference type="OrthoDB" id="8640774at2"/>
<dbReference type="Pfam" id="PF16970">
    <property type="entry name" value="FimA"/>
    <property type="match status" value="1"/>
</dbReference>
<dbReference type="InterPro" id="IPR036937">
    <property type="entry name" value="Adhesion_dom_fimbrial_sf"/>
</dbReference>
<proteinExistence type="inferred from homology"/>
<dbReference type="RefSeq" id="WP_081976962.1">
    <property type="nucleotide sequence ID" value="NZ_CP016340.1"/>
</dbReference>
<evidence type="ECO:0000313" key="7">
    <source>
        <dbReference type="Proteomes" id="UP000076825"/>
    </source>
</evidence>
<protein>
    <submittedName>
        <fullName evidence="6">Fimbrial subunit</fullName>
    </submittedName>
</protein>
<dbReference type="PANTHER" id="PTHR33420">
    <property type="entry name" value="FIMBRIAL SUBUNIT ELFA-RELATED"/>
    <property type="match status" value="1"/>
</dbReference>
<accession>A0A157PG96</accession>
<evidence type="ECO:0000256" key="5">
    <source>
        <dbReference type="SAM" id="SignalP"/>
    </source>
</evidence>
<feature type="chain" id="PRO_5009816572" evidence="5">
    <location>
        <begin position="33"/>
        <end position="212"/>
    </location>
</feature>
<dbReference type="Proteomes" id="UP000076825">
    <property type="component" value="Chromosome 1"/>
</dbReference>
<dbReference type="AlphaFoldDB" id="A0A157PG96"/>
<evidence type="ECO:0000256" key="2">
    <source>
        <dbReference type="ARBA" id="ARBA00006671"/>
    </source>
</evidence>
<gene>
    <name evidence="6" type="primary">elfA_3</name>
    <name evidence="6" type="ORF">SAMEA3906487_00780</name>
</gene>
<dbReference type="GO" id="GO:0009289">
    <property type="term" value="C:pilus"/>
    <property type="evidence" value="ECO:0007669"/>
    <property type="project" value="UniProtKB-SubCell"/>
</dbReference>
<reference evidence="6 7" key="1">
    <citation type="submission" date="2016-04" db="EMBL/GenBank/DDBJ databases">
        <authorList>
            <consortium name="Pathogen Informatics"/>
        </authorList>
    </citation>
    <scope>NUCLEOTIDE SEQUENCE [LARGE SCALE GENOMIC DNA]</scope>
    <source>
        <strain evidence="6 7">H044680328</strain>
    </source>
</reference>
<dbReference type="SUPFAM" id="SSF49401">
    <property type="entry name" value="Bacterial adhesins"/>
    <property type="match status" value="1"/>
</dbReference>
<comment type="subcellular location">
    <subcellularLocation>
        <location evidence="1">Fimbrium</location>
    </subcellularLocation>
</comment>
<dbReference type="PANTHER" id="PTHR33420:SF3">
    <property type="entry name" value="FIMBRIAL SUBUNIT ELFA"/>
    <property type="match status" value="1"/>
</dbReference>
<name>A0A157PG96_9BORD</name>
<organism evidence="6 7">
    <name type="scientific">Bordetella trematum</name>
    <dbReference type="NCBI Taxonomy" id="123899"/>
    <lineage>
        <taxon>Bacteria</taxon>
        <taxon>Pseudomonadati</taxon>
        <taxon>Pseudomonadota</taxon>
        <taxon>Betaproteobacteria</taxon>
        <taxon>Burkholderiales</taxon>
        <taxon>Alcaligenaceae</taxon>
        <taxon>Bordetella</taxon>
    </lineage>
</organism>
<evidence type="ECO:0000256" key="4">
    <source>
        <dbReference type="ARBA" id="ARBA00023263"/>
    </source>
</evidence>
<dbReference type="InterPro" id="IPR050263">
    <property type="entry name" value="Bact_Fimbrial_Adh_Pro"/>
</dbReference>
<dbReference type="Gene3D" id="2.60.40.1090">
    <property type="entry name" value="Fimbrial-type adhesion domain"/>
    <property type="match status" value="1"/>
</dbReference>
<dbReference type="KEGG" id="btrm:SAMEA390648700780"/>
<dbReference type="PATRIC" id="fig|123899.6.peg.753"/>
<evidence type="ECO:0000256" key="1">
    <source>
        <dbReference type="ARBA" id="ARBA00004561"/>
    </source>
</evidence>
<feature type="signal peptide" evidence="5">
    <location>
        <begin position="1"/>
        <end position="32"/>
    </location>
</feature>
<comment type="similarity">
    <text evidence="2">Belongs to the fimbrial protein family.</text>
</comment>
<dbReference type="InterPro" id="IPR008966">
    <property type="entry name" value="Adhesion_dom_sf"/>
</dbReference>
<dbReference type="InterPro" id="IPR039458">
    <property type="entry name" value="FimA-like"/>
</dbReference>
<keyword evidence="3 5" id="KW-0732">Signal</keyword>
<keyword evidence="7" id="KW-1185">Reference proteome</keyword>
<sequence>MKTQQPPTSAPGWPVRLACLSLALAPFSSALAVDGTITINGEIIDSTCKINGKNAPVDFIVNLPKISTSALPKKGDVAGATLFVLTLTECPASLTGEVKAHFEPGVTTDYATGNLYAYKETTVKTTAESSIPNDRATAMKAENVEIQLANTDGSAINIGAPDSKAKGVTLQNGSDSKKTATLRYLAQYIKSGESAITPGKLVTYVQYSIVYP</sequence>
<evidence type="ECO:0000313" key="6">
    <source>
        <dbReference type="EMBL" id="SAI67532.1"/>
    </source>
</evidence>
<dbReference type="GeneID" id="56587814"/>